<feature type="compositionally biased region" description="Basic and acidic residues" evidence="5">
    <location>
        <begin position="14"/>
        <end position="36"/>
    </location>
</feature>
<dbReference type="PIRSF" id="PIRSF002741">
    <property type="entry name" value="MppA"/>
    <property type="match status" value="1"/>
</dbReference>
<comment type="similarity">
    <text evidence="2">Belongs to the bacterial solute-binding protein 5 family.</text>
</comment>
<dbReference type="AlphaFoldDB" id="A0A974NRB3"/>
<evidence type="ECO:0000256" key="4">
    <source>
        <dbReference type="ARBA" id="ARBA00022729"/>
    </source>
</evidence>
<dbReference type="Gene3D" id="3.10.105.10">
    <property type="entry name" value="Dipeptide-binding Protein, Domain 3"/>
    <property type="match status" value="1"/>
</dbReference>
<sequence length="581" mass="65658">MAVSALLLAACNDDTEKAGTKSPDKNKPTKEVKQEDAAAFPRTTSNTKEPLEDGHVNYGLVSDTPFEGILNYSFYEGDPDWQVLRIFDEGLLATDEDYVFNQEGAATYELKNDNKTMELTIRDGVKWHDGKPVTGEDLEYAYLVIGNKDYTGVRYDTQMAMIEGMEEYHAGKADKISGIKVEGNKISFTFKEANPSVLTGLWTYPLHKEYLKDVKIKDLVESDKIRKEPIGFGPYKVKKIVQGEAVEYERFDDYWKGKPKAAGVTLKVVNNSIAVKSLQNGDLDLATVNADQMDSAKALGNIEILGNLELAYTYIGFKLGRYDAEKEVSVMDRPKMQNKQLRQAMAYAIDNNIVAEKFYKGLRFAATSVIPTAFPKYHNTEMEGYKFDPEKAKSLLDEAKYVDKDGDGLREDPNGEKFTINFASMTGTDIAEPLSQLYIQQWKDVGLDVQLVDGKLAEFNSFYEMLQTDSEKVDIYQAAWGTGSDPDPSGIWAKGASYNYTRWVNDKNDELLKQGISAKAFDEDYRKDIYNQWQELVHEEVPVIPTLFRYEFEAANKRVTGFDLKFFDWSEIGVTEAEPVK</sequence>
<dbReference type="PROSITE" id="PS01040">
    <property type="entry name" value="SBP_BACTERIAL_5"/>
    <property type="match status" value="1"/>
</dbReference>
<dbReference type="SUPFAM" id="SSF53850">
    <property type="entry name" value="Periplasmic binding protein-like II"/>
    <property type="match status" value="1"/>
</dbReference>
<dbReference type="InterPro" id="IPR000914">
    <property type="entry name" value="SBP_5_dom"/>
</dbReference>
<dbReference type="InterPro" id="IPR050034">
    <property type="entry name" value="Opp4A"/>
</dbReference>
<gene>
    <name evidence="7" type="ORF">I6J18_07950</name>
</gene>
<dbReference type="RefSeq" id="WP_051387271.1">
    <property type="nucleotide sequence ID" value="NZ_CP068053.1"/>
</dbReference>
<evidence type="ECO:0000259" key="6">
    <source>
        <dbReference type="Pfam" id="PF00496"/>
    </source>
</evidence>
<evidence type="ECO:0000256" key="5">
    <source>
        <dbReference type="SAM" id="MobiDB-lite"/>
    </source>
</evidence>
<dbReference type="InterPro" id="IPR023765">
    <property type="entry name" value="SBP_5_CS"/>
</dbReference>
<evidence type="ECO:0000256" key="1">
    <source>
        <dbReference type="ARBA" id="ARBA00004193"/>
    </source>
</evidence>
<feature type="domain" description="Solute-binding protein family 5" evidence="6">
    <location>
        <begin position="105"/>
        <end position="498"/>
    </location>
</feature>
<dbReference type="GO" id="GO:0043190">
    <property type="term" value="C:ATP-binding cassette (ABC) transporter complex"/>
    <property type="evidence" value="ECO:0007669"/>
    <property type="project" value="InterPro"/>
</dbReference>
<evidence type="ECO:0000256" key="3">
    <source>
        <dbReference type="ARBA" id="ARBA00022448"/>
    </source>
</evidence>
<proteinExistence type="inferred from homology"/>
<keyword evidence="4" id="KW-0732">Signal</keyword>
<keyword evidence="8" id="KW-1185">Reference proteome</keyword>
<dbReference type="Gene3D" id="3.40.190.10">
    <property type="entry name" value="Periplasmic binding protein-like II"/>
    <property type="match status" value="1"/>
</dbReference>
<dbReference type="GO" id="GO:0042597">
    <property type="term" value="C:periplasmic space"/>
    <property type="evidence" value="ECO:0007669"/>
    <property type="project" value="UniProtKB-ARBA"/>
</dbReference>
<dbReference type="InterPro" id="IPR030678">
    <property type="entry name" value="Peptide/Ni-bd"/>
</dbReference>
<dbReference type="CDD" id="cd08510">
    <property type="entry name" value="PBP2_Lactococcal_OppA_like"/>
    <property type="match status" value="1"/>
</dbReference>
<dbReference type="PANTHER" id="PTHR30290:SF9">
    <property type="entry name" value="OLIGOPEPTIDE-BINDING PROTEIN APPA"/>
    <property type="match status" value="1"/>
</dbReference>
<dbReference type="EMBL" id="CP068053">
    <property type="protein sequence ID" value="QQT02584.1"/>
    <property type="molecule type" value="Genomic_DNA"/>
</dbReference>
<dbReference type="PANTHER" id="PTHR30290">
    <property type="entry name" value="PERIPLASMIC BINDING COMPONENT OF ABC TRANSPORTER"/>
    <property type="match status" value="1"/>
</dbReference>
<feature type="region of interest" description="Disordered" evidence="5">
    <location>
        <begin position="14"/>
        <end position="51"/>
    </location>
</feature>
<dbReference type="KEGG" id="ppsr:I6J18_07950"/>
<evidence type="ECO:0000313" key="8">
    <source>
        <dbReference type="Proteomes" id="UP000595254"/>
    </source>
</evidence>
<reference evidence="7 8" key="1">
    <citation type="submission" date="2021-01" db="EMBL/GenBank/DDBJ databases">
        <title>FDA dAtabase for Regulatory Grade micrObial Sequences (FDA-ARGOS): Supporting development and validation of Infectious Disease Dx tests.</title>
        <authorList>
            <person name="Nelson B."/>
            <person name="Plummer A."/>
            <person name="Tallon L."/>
            <person name="Sadzewicz L."/>
            <person name="Zhao X."/>
            <person name="Boylan J."/>
            <person name="Ott S."/>
            <person name="Bowen H."/>
            <person name="Vavikolanu K."/>
            <person name="Mehta A."/>
            <person name="Aluvathingal J."/>
            <person name="Nadendla S."/>
            <person name="Myers T."/>
            <person name="Yan Y."/>
            <person name="Sichtig H."/>
        </authorList>
    </citation>
    <scope>NUCLEOTIDE SEQUENCE [LARGE SCALE GENOMIC DNA]</scope>
    <source>
        <strain evidence="7 8">FDAARGOS_1161</strain>
    </source>
</reference>
<dbReference type="Pfam" id="PF00496">
    <property type="entry name" value="SBP_bac_5"/>
    <property type="match status" value="1"/>
</dbReference>
<accession>A0A974NRB3</accession>
<dbReference type="InterPro" id="IPR039424">
    <property type="entry name" value="SBP_5"/>
</dbReference>
<organism evidence="7 8">
    <name type="scientific">Peribacillus psychrosaccharolyticus</name>
    <name type="common">Bacillus psychrosaccharolyticus</name>
    <dbReference type="NCBI Taxonomy" id="1407"/>
    <lineage>
        <taxon>Bacteria</taxon>
        <taxon>Bacillati</taxon>
        <taxon>Bacillota</taxon>
        <taxon>Bacilli</taxon>
        <taxon>Bacillales</taxon>
        <taxon>Bacillaceae</taxon>
        <taxon>Peribacillus</taxon>
    </lineage>
</organism>
<dbReference type="NCBIfam" id="NF045467">
    <property type="entry name" value="Opp4A"/>
    <property type="match status" value="1"/>
</dbReference>
<name>A0A974NRB3_PERPY</name>
<dbReference type="GO" id="GO:0015833">
    <property type="term" value="P:peptide transport"/>
    <property type="evidence" value="ECO:0007669"/>
    <property type="project" value="TreeGrafter"/>
</dbReference>
<evidence type="ECO:0000256" key="2">
    <source>
        <dbReference type="ARBA" id="ARBA00005695"/>
    </source>
</evidence>
<dbReference type="Proteomes" id="UP000595254">
    <property type="component" value="Chromosome"/>
</dbReference>
<evidence type="ECO:0000313" key="7">
    <source>
        <dbReference type="EMBL" id="QQT02584.1"/>
    </source>
</evidence>
<keyword evidence="3" id="KW-0813">Transport</keyword>
<comment type="subcellular location">
    <subcellularLocation>
        <location evidence="1">Cell membrane</location>
        <topology evidence="1">Lipid-anchor</topology>
    </subcellularLocation>
</comment>
<dbReference type="GO" id="GO:1904680">
    <property type="term" value="F:peptide transmembrane transporter activity"/>
    <property type="evidence" value="ECO:0007669"/>
    <property type="project" value="TreeGrafter"/>
</dbReference>
<protein>
    <submittedName>
        <fullName evidence="7">Oligopeptide ABC transporter substrate-binding protein</fullName>
    </submittedName>
</protein>